<gene>
    <name evidence="3" type="primary">LOC140007090</name>
</gene>
<feature type="domain" description="RNase H type-1" evidence="1">
    <location>
        <begin position="27"/>
        <end position="149"/>
    </location>
</feature>
<dbReference type="PANTHER" id="PTHR47074">
    <property type="entry name" value="BNAC02G40300D PROTEIN"/>
    <property type="match status" value="1"/>
</dbReference>
<protein>
    <recommendedName>
        <fullName evidence="1">RNase H type-1 domain-containing protein</fullName>
    </recommendedName>
</protein>
<accession>A0ABM4UF37</accession>
<keyword evidence="2" id="KW-1185">Reference proteome</keyword>
<dbReference type="PANTHER" id="PTHR47074:SF11">
    <property type="entry name" value="REVERSE TRANSCRIPTASE-LIKE PROTEIN"/>
    <property type="match status" value="1"/>
</dbReference>
<evidence type="ECO:0000313" key="3">
    <source>
        <dbReference type="RefSeq" id="XP_071905902.1"/>
    </source>
</evidence>
<dbReference type="RefSeq" id="XP_071905902.1">
    <property type="nucleotide sequence ID" value="XM_072049801.1"/>
</dbReference>
<dbReference type="InterPro" id="IPR002156">
    <property type="entry name" value="RNaseH_domain"/>
</dbReference>
<dbReference type="Proteomes" id="UP001652660">
    <property type="component" value="Chromosome 5e"/>
</dbReference>
<dbReference type="InterPro" id="IPR012337">
    <property type="entry name" value="RNaseH-like_sf"/>
</dbReference>
<dbReference type="InterPro" id="IPR052929">
    <property type="entry name" value="RNase_H-like_EbsB-rel"/>
</dbReference>
<dbReference type="CDD" id="cd06222">
    <property type="entry name" value="RNase_H_like"/>
    <property type="match status" value="1"/>
</dbReference>
<organism evidence="2 3">
    <name type="scientific">Coffea arabica</name>
    <name type="common">Arabian coffee</name>
    <dbReference type="NCBI Taxonomy" id="13443"/>
    <lineage>
        <taxon>Eukaryota</taxon>
        <taxon>Viridiplantae</taxon>
        <taxon>Streptophyta</taxon>
        <taxon>Embryophyta</taxon>
        <taxon>Tracheophyta</taxon>
        <taxon>Spermatophyta</taxon>
        <taxon>Magnoliopsida</taxon>
        <taxon>eudicotyledons</taxon>
        <taxon>Gunneridae</taxon>
        <taxon>Pentapetalae</taxon>
        <taxon>asterids</taxon>
        <taxon>lamiids</taxon>
        <taxon>Gentianales</taxon>
        <taxon>Rubiaceae</taxon>
        <taxon>Ixoroideae</taxon>
        <taxon>Gardenieae complex</taxon>
        <taxon>Bertiereae - Coffeeae clade</taxon>
        <taxon>Coffeeae</taxon>
        <taxon>Coffea</taxon>
    </lineage>
</organism>
<dbReference type="InterPro" id="IPR044730">
    <property type="entry name" value="RNase_H-like_dom_plant"/>
</dbReference>
<dbReference type="SUPFAM" id="SSF53098">
    <property type="entry name" value="Ribonuclease H-like"/>
    <property type="match status" value="1"/>
</dbReference>
<evidence type="ECO:0000259" key="1">
    <source>
        <dbReference type="Pfam" id="PF13456"/>
    </source>
</evidence>
<dbReference type="GeneID" id="140007090"/>
<reference evidence="3" key="1">
    <citation type="submission" date="2025-08" db="UniProtKB">
        <authorList>
            <consortium name="RefSeq"/>
        </authorList>
    </citation>
    <scope>IDENTIFICATION</scope>
    <source>
        <tissue evidence="3">Leaves</tissue>
    </source>
</reference>
<name>A0ABM4UF37_COFAR</name>
<dbReference type="InterPro" id="IPR036397">
    <property type="entry name" value="RNaseH_sf"/>
</dbReference>
<dbReference type="Gene3D" id="3.30.420.10">
    <property type="entry name" value="Ribonuclease H-like superfamily/Ribonuclease H"/>
    <property type="match status" value="1"/>
</dbReference>
<sequence>MSRGTGDGAAMVGGKWTPPPKGFICMNTDASLHMQERKVGWGIVARNDDGALVGAWAGSENRIGDPAVEEAMAIRKALIIAKQKGWGKIVLQSDCKAIIDKLNVKSAEYLSVGVILFDILKLRMDFIECSFSFVRRGVNSVAHHLAKYALRVVDEKVWQESFPDWLCSLASKDVGAHAPGL</sequence>
<dbReference type="Pfam" id="PF13456">
    <property type="entry name" value="RVT_3"/>
    <property type="match status" value="1"/>
</dbReference>
<evidence type="ECO:0000313" key="2">
    <source>
        <dbReference type="Proteomes" id="UP001652660"/>
    </source>
</evidence>
<proteinExistence type="predicted"/>